<evidence type="ECO:0000256" key="1">
    <source>
        <dbReference type="SAM" id="Phobius"/>
    </source>
</evidence>
<feature type="transmembrane region" description="Helical" evidence="1">
    <location>
        <begin position="56"/>
        <end position="74"/>
    </location>
</feature>
<evidence type="ECO:0000313" key="2">
    <source>
        <dbReference type="EMBL" id="OAM15490.1"/>
    </source>
</evidence>
<organism evidence="2 3">
    <name type="scientific">Eikenella corrodens</name>
    <dbReference type="NCBI Taxonomy" id="539"/>
    <lineage>
        <taxon>Bacteria</taxon>
        <taxon>Pseudomonadati</taxon>
        <taxon>Pseudomonadota</taxon>
        <taxon>Betaproteobacteria</taxon>
        <taxon>Neisseriales</taxon>
        <taxon>Neisseriaceae</taxon>
        <taxon>Eikenella</taxon>
    </lineage>
</organism>
<dbReference type="AlphaFoldDB" id="A0A1A9RBK8"/>
<keyword evidence="1" id="KW-0812">Transmembrane</keyword>
<name>A0A1A9RBK8_EIKCO</name>
<sequence>MIYAIIAALVTAALLYTLLFEDWDEFAECVKFYFTPDIISLFRGKFWEDNWAETKLALWLGISGLVGVLVYANFS</sequence>
<gene>
    <name evidence="2" type="ORF">A7P85_09975</name>
</gene>
<accession>A0A1A9RBK8</accession>
<keyword evidence="1" id="KW-1133">Transmembrane helix</keyword>
<comment type="caution">
    <text evidence="2">The sequence shown here is derived from an EMBL/GenBank/DDBJ whole genome shotgun (WGS) entry which is preliminary data.</text>
</comment>
<proteinExistence type="predicted"/>
<protein>
    <submittedName>
        <fullName evidence="2">Uncharacterized protein</fullName>
    </submittedName>
</protein>
<dbReference type="EMBL" id="LXSF01000012">
    <property type="protein sequence ID" value="OAM15490.1"/>
    <property type="molecule type" value="Genomic_DNA"/>
</dbReference>
<keyword evidence="1" id="KW-0472">Membrane</keyword>
<dbReference type="RefSeq" id="WP_064084742.1">
    <property type="nucleotide sequence ID" value="NZ_LXSF01000012.1"/>
</dbReference>
<evidence type="ECO:0000313" key="3">
    <source>
        <dbReference type="Proteomes" id="UP000078003"/>
    </source>
</evidence>
<reference evidence="3" key="1">
    <citation type="submission" date="2016-05" db="EMBL/GenBank/DDBJ databases">
        <title>Draft genome of Corynebacterium afermentans subsp. afermentans LCDC 88199T.</title>
        <authorList>
            <person name="Bernier A.-M."/>
            <person name="Bernard K."/>
        </authorList>
    </citation>
    <scope>NUCLEOTIDE SEQUENCE [LARGE SCALE GENOMIC DNA]</scope>
    <source>
        <strain evidence="3">NML01-0328</strain>
    </source>
</reference>
<dbReference type="Proteomes" id="UP000078003">
    <property type="component" value="Unassembled WGS sequence"/>
</dbReference>